<dbReference type="PRINTS" id="PR01415">
    <property type="entry name" value="ANKYRIN"/>
</dbReference>
<dbReference type="SUPFAM" id="SSF48403">
    <property type="entry name" value="Ankyrin repeat"/>
    <property type="match status" value="1"/>
</dbReference>
<dbReference type="EMBL" id="AMGY01000004">
    <property type="protein sequence ID" value="EXJ84910.1"/>
    <property type="molecule type" value="Genomic_DNA"/>
</dbReference>
<organism evidence="7 8">
    <name type="scientific">Capronia epimyces CBS 606.96</name>
    <dbReference type="NCBI Taxonomy" id="1182542"/>
    <lineage>
        <taxon>Eukaryota</taxon>
        <taxon>Fungi</taxon>
        <taxon>Dikarya</taxon>
        <taxon>Ascomycota</taxon>
        <taxon>Pezizomycotina</taxon>
        <taxon>Eurotiomycetes</taxon>
        <taxon>Chaetothyriomycetidae</taxon>
        <taxon>Chaetothyriales</taxon>
        <taxon>Herpotrichiellaceae</taxon>
        <taxon>Capronia</taxon>
    </lineage>
</organism>
<dbReference type="HOGENOM" id="CLU_384941_0_0_1"/>
<dbReference type="STRING" id="1182542.W9Y5M1"/>
<dbReference type="PANTHER" id="PTHR24161">
    <property type="entry name" value="ANK_REP_REGION DOMAIN-CONTAINING PROTEIN-RELATED"/>
    <property type="match status" value="1"/>
</dbReference>
<proteinExistence type="predicted"/>
<dbReference type="AlphaFoldDB" id="W9Y5M1"/>
<gene>
    <name evidence="7" type="ORF">A1O3_05585</name>
</gene>
<feature type="repeat" description="ANK" evidence="4">
    <location>
        <begin position="370"/>
        <end position="403"/>
    </location>
</feature>
<evidence type="ECO:0000256" key="3">
    <source>
        <dbReference type="ARBA" id="ARBA00023043"/>
    </source>
</evidence>
<feature type="repeat" description="ANK" evidence="4">
    <location>
        <begin position="302"/>
        <end position="335"/>
    </location>
</feature>
<dbReference type="Proteomes" id="UP000019478">
    <property type="component" value="Unassembled WGS sequence"/>
</dbReference>
<feature type="repeat" description="ANK" evidence="4">
    <location>
        <begin position="269"/>
        <end position="301"/>
    </location>
</feature>
<dbReference type="InterPro" id="IPR025676">
    <property type="entry name" value="Clr5_dom"/>
</dbReference>
<name>W9Y5M1_9EURO</name>
<feature type="repeat" description="ANK" evidence="4">
    <location>
        <begin position="404"/>
        <end position="436"/>
    </location>
</feature>
<dbReference type="EC" id="2.3.1.225" evidence="1"/>
<dbReference type="Pfam" id="PF12796">
    <property type="entry name" value="Ank_2"/>
    <property type="match status" value="3"/>
</dbReference>
<dbReference type="Pfam" id="PF14420">
    <property type="entry name" value="Clr5"/>
    <property type="match status" value="1"/>
</dbReference>
<dbReference type="eggNOG" id="KOG4177">
    <property type="taxonomic scope" value="Eukaryota"/>
</dbReference>
<evidence type="ECO:0000256" key="4">
    <source>
        <dbReference type="PROSITE-ProRule" id="PRU00023"/>
    </source>
</evidence>
<dbReference type="PANTHER" id="PTHR24161:SF85">
    <property type="entry name" value="PALMITOYLTRANSFERASE HIP14"/>
    <property type="match status" value="1"/>
</dbReference>
<dbReference type="SMART" id="SM00248">
    <property type="entry name" value="ANK"/>
    <property type="match status" value="9"/>
</dbReference>
<evidence type="ECO:0000313" key="7">
    <source>
        <dbReference type="EMBL" id="EXJ84910.1"/>
    </source>
</evidence>
<dbReference type="InterPro" id="IPR002110">
    <property type="entry name" value="Ankyrin_rpt"/>
</dbReference>
<keyword evidence="2" id="KW-0677">Repeat</keyword>
<keyword evidence="8" id="KW-1185">Reference proteome</keyword>
<feature type="repeat" description="ANK" evidence="4">
    <location>
        <begin position="505"/>
        <end position="537"/>
    </location>
</feature>
<dbReference type="GO" id="GO:0019706">
    <property type="term" value="F:protein-cysteine S-palmitoyltransferase activity"/>
    <property type="evidence" value="ECO:0007669"/>
    <property type="project" value="UniProtKB-EC"/>
</dbReference>
<dbReference type="InterPro" id="IPR036770">
    <property type="entry name" value="Ankyrin_rpt-contain_sf"/>
</dbReference>
<evidence type="ECO:0000313" key="8">
    <source>
        <dbReference type="Proteomes" id="UP000019478"/>
    </source>
</evidence>
<comment type="caution">
    <text evidence="7">The sequence shown here is derived from an EMBL/GenBank/DDBJ whole genome shotgun (WGS) entry which is preliminary data.</text>
</comment>
<dbReference type="Gene3D" id="1.25.40.20">
    <property type="entry name" value="Ankyrin repeat-containing domain"/>
    <property type="match status" value="2"/>
</dbReference>
<dbReference type="PROSITE" id="PS50297">
    <property type="entry name" value="ANK_REP_REGION"/>
    <property type="match status" value="7"/>
</dbReference>
<feature type="repeat" description="ANK" evidence="4">
    <location>
        <begin position="437"/>
        <end position="469"/>
    </location>
</feature>
<dbReference type="GeneID" id="19169695"/>
<dbReference type="RefSeq" id="XP_007733895.1">
    <property type="nucleotide sequence ID" value="XM_007735705.1"/>
</dbReference>
<evidence type="ECO:0000256" key="2">
    <source>
        <dbReference type="ARBA" id="ARBA00022737"/>
    </source>
</evidence>
<dbReference type="OrthoDB" id="4134574at2759"/>
<feature type="domain" description="Clr5" evidence="6">
    <location>
        <begin position="8"/>
        <end position="58"/>
    </location>
</feature>
<evidence type="ECO:0000256" key="5">
    <source>
        <dbReference type="SAM" id="MobiDB-lite"/>
    </source>
</evidence>
<protein>
    <recommendedName>
        <fullName evidence="1">protein S-acyltransferase</fullName>
        <ecNumber evidence="1">2.3.1.225</ecNumber>
    </recommendedName>
</protein>
<sequence>MAEAYHSPAEWKQHLNLIAQLYIRDGLSHDQIAHRLSEMGFTTSGWSIKARLQKWKIKRIKPQEELWRLARCFLYHRGQGQTVGFKRWGEDIPNTEIEGYIKQNPSVEASDEELPGHLELVLAPTVINVDDGTDAEDRTSDQPSLAGAAQTMVDTSAGIDQTDGRPTKKRKSPSNPSLPYRPESSAKQPRDTGGDEHAPEADNTRSKDDDDDDQSTDRKKREMEKALSMLRTLSRQLPSRDKKYADAVSQVEQLFTSALEEESPEQESTDLGPLHWAARNNDIRLAKLLLDKGADLNARGGKGFTALHTAAVFGHLEVLRFLLFQDNLDIDAVDNDGATALMCAVAVESSLECALLLLQKGADPDIGTTHGRTALHYACTKGGMDELVKMMAKATSKLDSQDDSGETALHLAIRNRNEDYVVTLMEAGASVDVPDEDGRTAMHEACFHGSPGLLMRMIDHGADLAVKGNQDETVLHIMSQRPDLCHVARTVAQKPGVDINAKSRLGSTPLILAAANKCYDTVRMLVGEGADVHVADEDMDTALTIAVRRGHAEIAEFLIESGSPLNPHNQSRKKWKAKLEHNRRVQQALSVPTSTRVSSTKGPRTQPSHAVTGRTPPQIGISPLEIQALQNTLTRLAKQVGGQQSNHPLSPRFGAGPSYASASSLMLGNNPNSFTFNAQPPSNHANPFSDPFSAMGLNSTMDWEDGVPDSNWLINIGQ</sequence>
<accession>W9Y5M1</accession>
<evidence type="ECO:0000259" key="6">
    <source>
        <dbReference type="Pfam" id="PF14420"/>
    </source>
</evidence>
<feature type="compositionally biased region" description="Basic and acidic residues" evidence="5">
    <location>
        <begin position="188"/>
        <end position="208"/>
    </location>
</feature>
<feature type="region of interest" description="Disordered" evidence="5">
    <location>
        <begin position="131"/>
        <end position="222"/>
    </location>
</feature>
<feature type="region of interest" description="Disordered" evidence="5">
    <location>
        <begin position="581"/>
        <end position="619"/>
    </location>
</feature>
<evidence type="ECO:0000256" key="1">
    <source>
        <dbReference type="ARBA" id="ARBA00012210"/>
    </source>
</evidence>
<dbReference type="PROSITE" id="PS50088">
    <property type="entry name" value="ANK_REPEAT"/>
    <property type="match status" value="7"/>
</dbReference>
<feature type="compositionally biased region" description="Polar residues" evidence="5">
    <location>
        <begin position="585"/>
        <end position="609"/>
    </location>
</feature>
<feature type="repeat" description="ANK" evidence="4">
    <location>
        <begin position="538"/>
        <end position="570"/>
    </location>
</feature>
<reference evidence="7 8" key="1">
    <citation type="submission" date="2013-03" db="EMBL/GenBank/DDBJ databases">
        <title>The Genome Sequence of Capronia epimyces CBS 606.96.</title>
        <authorList>
            <consortium name="The Broad Institute Genomics Platform"/>
            <person name="Cuomo C."/>
            <person name="de Hoog S."/>
            <person name="Gorbushina A."/>
            <person name="Walker B."/>
            <person name="Young S.K."/>
            <person name="Zeng Q."/>
            <person name="Gargeya S."/>
            <person name="Fitzgerald M."/>
            <person name="Haas B."/>
            <person name="Abouelleil A."/>
            <person name="Allen A.W."/>
            <person name="Alvarado L."/>
            <person name="Arachchi H.M."/>
            <person name="Berlin A.M."/>
            <person name="Chapman S.B."/>
            <person name="Gainer-Dewar J."/>
            <person name="Goldberg J."/>
            <person name="Griggs A."/>
            <person name="Gujja S."/>
            <person name="Hansen M."/>
            <person name="Howarth C."/>
            <person name="Imamovic A."/>
            <person name="Ireland A."/>
            <person name="Larimer J."/>
            <person name="McCowan C."/>
            <person name="Murphy C."/>
            <person name="Pearson M."/>
            <person name="Poon T.W."/>
            <person name="Priest M."/>
            <person name="Roberts A."/>
            <person name="Saif S."/>
            <person name="Shea T."/>
            <person name="Sisk P."/>
            <person name="Sykes S."/>
            <person name="Wortman J."/>
            <person name="Nusbaum C."/>
            <person name="Birren B."/>
        </authorList>
    </citation>
    <scope>NUCLEOTIDE SEQUENCE [LARGE SCALE GENOMIC DNA]</scope>
    <source>
        <strain evidence="7 8">CBS 606.96</strain>
    </source>
</reference>
<keyword evidence="3 4" id="KW-0040">ANK repeat</keyword>